<evidence type="ECO:0000313" key="1">
    <source>
        <dbReference type="EMBL" id="RXN83795.1"/>
    </source>
</evidence>
<protein>
    <submittedName>
        <fullName evidence="1">Cysteine dioxygenase</fullName>
    </submittedName>
</protein>
<accession>A0A4Q1HD90</accession>
<dbReference type="OrthoDB" id="7059163at2"/>
<dbReference type="GO" id="GO:0051213">
    <property type="term" value="F:dioxygenase activity"/>
    <property type="evidence" value="ECO:0007669"/>
    <property type="project" value="UniProtKB-KW"/>
</dbReference>
<keyword evidence="1" id="KW-0560">Oxidoreductase</keyword>
<dbReference type="SUPFAM" id="SSF51182">
    <property type="entry name" value="RmlC-like cupins"/>
    <property type="match status" value="1"/>
</dbReference>
<gene>
    <name evidence="1" type="ORF">C7R54_26370</name>
</gene>
<dbReference type="InterPro" id="IPR014710">
    <property type="entry name" value="RmlC-like_jellyroll"/>
</dbReference>
<keyword evidence="2" id="KW-1185">Reference proteome</keyword>
<dbReference type="Proteomes" id="UP000290849">
    <property type="component" value="Unassembled WGS sequence"/>
</dbReference>
<evidence type="ECO:0000313" key="2">
    <source>
        <dbReference type="Proteomes" id="UP000290849"/>
    </source>
</evidence>
<comment type="caution">
    <text evidence="1">The sequence shown here is derived from an EMBL/GenBank/DDBJ whole genome shotgun (WGS) entry which is preliminary data.</text>
</comment>
<dbReference type="Gene3D" id="2.60.120.10">
    <property type="entry name" value="Jelly Rolls"/>
    <property type="match status" value="1"/>
</dbReference>
<dbReference type="RefSeq" id="WP_129153908.1">
    <property type="nucleotide sequence ID" value="NZ_JBHSDO010000015.1"/>
</dbReference>
<dbReference type="AlphaFoldDB" id="A0A4Q1HD90"/>
<name>A0A4Q1HD90_9BURK</name>
<dbReference type="InterPro" id="IPR011051">
    <property type="entry name" value="RmlC_Cupin_sf"/>
</dbReference>
<reference evidence="1 2" key="1">
    <citation type="journal article" date="2017" name="Int. J. Syst. Evol. Microbiol.">
        <title>Achromobacter aloeverae sp. nov., isolated from the root of Aloe vera (L.) Burm.f.</title>
        <authorList>
            <person name="Kuncharoen N."/>
            <person name="Muramatsu Y."/>
            <person name="Shibata C."/>
            <person name="Kamakura Y."/>
            <person name="Nakagawa Y."/>
            <person name="Tanasupawat S."/>
        </authorList>
    </citation>
    <scope>NUCLEOTIDE SEQUENCE [LARGE SCALE GENOMIC DNA]</scope>
    <source>
        <strain evidence="1 2">AVA-1</strain>
    </source>
</reference>
<proteinExistence type="predicted"/>
<sequence>MTLKTERQALVQETMADIQRILGEGQPNRATLVRVSERLQPLAARTDLFPVQDFPAPAADSGATSSRYLLAQQPDDSLALYINVIIPGKSTKPHNHGTWAVIVAVSGQELNRIYERRDDGRDPDRADLEQVREYVVQPGSPINFMPQDIHSIHVDGTETVRHFHLYGKALETLTDRLGFDLDTGKVYNYNKNFMRPTVGRDA</sequence>
<dbReference type="EMBL" id="PYAL01000009">
    <property type="protein sequence ID" value="RXN83795.1"/>
    <property type="molecule type" value="Genomic_DNA"/>
</dbReference>
<keyword evidence="1" id="KW-0223">Dioxygenase</keyword>
<organism evidence="1 2">
    <name type="scientific">Achromobacter aloeverae</name>
    <dbReference type="NCBI Taxonomy" id="1750518"/>
    <lineage>
        <taxon>Bacteria</taxon>
        <taxon>Pseudomonadati</taxon>
        <taxon>Pseudomonadota</taxon>
        <taxon>Betaproteobacteria</taxon>
        <taxon>Burkholderiales</taxon>
        <taxon>Alcaligenaceae</taxon>
        <taxon>Achromobacter</taxon>
    </lineage>
</organism>